<protein>
    <submittedName>
        <fullName evidence="3">Uncharacterized protein</fullName>
    </submittedName>
</protein>
<gene>
    <name evidence="3" type="ORF">G6045_39085</name>
</gene>
<dbReference type="EMBL" id="JAAKZW010000363">
    <property type="protein sequence ID" value="NGO81619.1"/>
    <property type="molecule type" value="Genomic_DNA"/>
</dbReference>
<evidence type="ECO:0000256" key="1">
    <source>
        <dbReference type="SAM" id="MobiDB-lite"/>
    </source>
</evidence>
<organism evidence="3 4">
    <name type="scientific">Streptomyces mesophilus</name>
    <dbReference type="NCBI Taxonomy" id="1775132"/>
    <lineage>
        <taxon>Bacteria</taxon>
        <taxon>Bacillati</taxon>
        <taxon>Actinomycetota</taxon>
        <taxon>Actinomycetes</taxon>
        <taxon>Kitasatosporales</taxon>
        <taxon>Streptomycetaceae</taxon>
        <taxon>Streptomyces</taxon>
    </lineage>
</organism>
<feature type="region of interest" description="Disordered" evidence="1">
    <location>
        <begin position="268"/>
        <end position="294"/>
    </location>
</feature>
<dbReference type="AlphaFoldDB" id="A0A6G4XVI3"/>
<evidence type="ECO:0000313" key="3">
    <source>
        <dbReference type="EMBL" id="NGO81619.1"/>
    </source>
</evidence>
<feature type="transmembrane region" description="Helical" evidence="2">
    <location>
        <begin position="141"/>
        <end position="158"/>
    </location>
</feature>
<accession>A0A6G4XVI3</accession>
<keyword evidence="4" id="KW-1185">Reference proteome</keyword>
<dbReference type="Proteomes" id="UP000481109">
    <property type="component" value="Unassembled WGS sequence"/>
</dbReference>
<reference evidence="3 4" key="1">
    <citation type="submission" date="2020-02" db="EMBL/GenBank/DDBJ databases">
        <title>Whole-genome analyses of novel actinobacteria.</title>
        <authorList>
            <person name="Sahin N."/>
            <person name="Tokatli A."/>
        </authorList>
    </citation>
    <scope>NUCLEOTIDE SEQUENCE [LARGE SCALE GENOMIC DNA]</scope>
    <source>
        <strain evidence="3 4">YC504</strain>
    </source>
</reference>
<keyword evidence="2" id="KW-1133">Transmembrane helix</keyword>
<name>A0A6G4XVI3_9ACTN</name>
<evidence type="ECO:0000256" key="2">
    <source>
        <dbReference type="SAM" id="Phobius"/>
    </source>
</evidence>
<keyword evidence="2" id="KW-0812">Transmembrane</keyword>
<feature type="compositionally biased region" description="Acidic residues" evidence="1">
    <location>
        <begin position="271"/>
        <end position="281"/>
    </location>
</feature>
<sequence length="590" mass="64619">MPDANPTSRRLASAVHAREDRIGQVKDRIGRWHDRTMDRRRRRIRQLAPRQGDSFARWILKEILTAPKRPVPSFGFSIVPALVHSVAADRIRHVRACALAATAALVVVRHPWGAGALAAAMLLFQLLIAQGRLRRIARWGTRSLVAAALLIAGALIAWGQLEPHLPLVHRALSDLPSAAFWLTALLAGVYACDRWVAFAYVASLSGNRALGAQMRPRFAPGAARRVAACAAAETWQAMPYRREQLVDRFVGASRSAYRNVVRIQLSPAGEATEEAPQEDDATPGLVERTPGAARSGMRKFEADDLLDHVRDELRKLRGHLVESHALPHCDVFEAFAVPDSEWKKLPGAKGTETPDTDGRMAWPEAGEMMDESCLPPSGHFRRRYLAAQVVDWEGDIVVTVFAHAALEGQTLTFVTRPHALAPLHKDVRLEAAHGGELAWKVVQTPVQALGDVAALAHRLYERTGRALGTLRPKKTKEAALRKIAEAFDPHKALDDKAVSLREHCSDDGIADMHQHEDASRHISILQSSMFASASSFLSARGVATDDFRRQAAQFIFVTGDNNQVNTGVLGGAMKQANQTNQSGNEANPKG</sequence>
<dbReference type="RefSeq" id="WP_165337007.1">
    <property type="nucleotide sequence ID" value="NZ_JAAKZW010000363.1"/>
</dbReference>
<evidence type="ECO:0000313" key="4">
    <source>
        <dbReference type="Proteomes" id="UP000481109"/>
    </source>
</evidence>
<keyword evidence="2" id="KW-0472">Membrane</keyword>
<comment type="caution">
    <text evidence="3">The sequence shown here is derived from an EMBL/GenBank/DDBJ whole genome shotgun (WGS) entry which is preliminary data.</text>
</comment>
<proteinExistence type="predicted"/>